<organism evidence="1 2">
    <name type="scientific">Heyndrickxia coagulans</name>
    <name type="common">Weizmannia coagulans</name>
    <dbReference type="NCBI Taxonomy" id="1398"/>
    <lineage>
        <taxon>Bacteria</taxon>
        <taxon>Bacillati</taxon>
        <taxon>Bacillota</taxon>
        <taxon>Bacilli</taxon>
        <taxon>Bacillales</taxon>
        <taxon>Bacillaceae</taxon>
        <taxon>Heyndrickxia</taxon>
    </lineage>
</organism>
<gene>
    <name evidence="1" type="ORF">SB48_HM08orf04719</name>
</gene>
<evidence type="ECO:0000313" key="1">
    <source>
        <dbReference type="EMBL" id="AJO23751.1"/>
    </source>
</evidence>
<reference evidence="2" key="1">
    <citation type="submission" date="2015-01" db="EMBL/GenBank/DDBJ databases">
        <title>Comparative genome analysis of Bacillus coagulans HM-08, Clostridium butyricum HM-68, Bacillus subtilis HM-66 and Bacillus paralicheniformis BL-09.</title>
        <authorList>
            <person name="Zhang H."/>
        </authorList>
    </citation>
    <scope>NUCLEOTIDE SEQUENCE [LARGE SCALE GENOMIC DNA]</scope>
    <source>
        <strain evidence="2">HM-08</strain>
    </source>
</reference>
<dbReference type="Proteomes" id="UP000032024">
    <property type="component" value="Chromosome"/>
</dbReference>
<sequence length="55" mass="6056">MIFIGAGKDKMYACDRGNVLHCGGMNKRYACEAANCPFEPVKRTKQDAPGPEMSF</sequence>
<keyword evidence="2" id="KW-1185">Reference proteome</keyword>
<dbReference type="AlphaFoldDB" id="A0AAN0T9M3"/>
<name>A0AAN0T9M3_HEYCO</name>
<evidence type="ECO:0000313" key="2">
    <source>
        <dbReference type="Proteomes" id="UP000032024"/>
    </source>
</evidence>
<protein>
    <submittedName>
        <fullName evidence="1">Uncharacterized protein</fullName>
    </submittedName>
</protein>
<dbReference type="EMBL" id="CP010525">
    <property type="protein sequence ID" value="AJO23751.1"/>
    <property type="molecule type" value="Genomic_DNA"/>
</dbReference>
<proteinExistence type="predicted"/>
<accession>A0AAN0T9M3</accession>